<evidence type="ECO:0000256" key="5">
    <source>
        <dbReference type="ARBA" id="ARBA00023136"/>
    </source>
</evidence>
<organism evidence="7 8">
    <name type="scientific">Pisum sativum</name>
    <name type="common">Garden pea</name>
    <name type="synonym">Lathyrus oleraceus</name>
    <dbReference type="NCBI Taxonomy" id="3888"/>
    <lineage>
        <taxon>Eukaryota</taxon>
        <taxon>Viridiplantae</taxon>
        <taxon>Streptophyta</taxon>
        <taxon>Embryophyta</taxon>
        <taxon>Tracheophyta</taxon>
        <taxon>Spermatophyta</taxon>
        <taxon>Magnoliopsida</taxon>
        <taxon>eudicotyledons</taxon>
        <taxon>Gunneridae</taxon>
        <taxon>Pentapetalae</taxon>
        <taxon>rosids</taxon>
        <taxon>fabids</taxon>
        <taxon>Fabales</taxon>
        <taxon>Fabaceae</taxon>
        <taxon>Papilionoideae</taxon>
        <taxon>50 kb inversion clade</taxon>
        <taxon>NPAAA clade</taxon>
        <taxon>Hologalegina</taxon>
        <taxon>IRL clade</taxon>
        <taxon>Fabeae</taxon>
        <taxon>Lathyrus</taxon>
    </lineage>
</organism>
<evidence type="ECO:0000256" key="4">
    <source>
        <dbReference type="ARBA" id="ARBA00022989"/>
    </source>
</evidence>
<comment type="similarity">
    <text evidence="2">Belongs to the NRAMP (TC 2.A.55) family.</text>
</comment>
<dbReference type="GO" id="GO:0016020">
    <property type="term" value="C:membrane"/>
    <property type="evidence" value="ECO:0007669"/>
    <property type="project" value="UniProtKB-SubCell"/>
</dbReference>
<comment type="subcellular location">
    <subcellularLocation>
        <location evidence="1">Membrane</location>
        <topology evidence="1">Multi-pass membrane protein</topology>
    </subcellularLocation>
</comment>
<keyword evidence="3 6" id="KW-0812">Transmembrane</keyword>
<dbReference type="AlphaFoldDB" id="A0A9D4X1M9"/>
<keyword evidence="4 6" id="KW-1133">Transmembrane helix</keyword>
<evidence type="ECO:0000256" key="3">
    <source>
        <dbReference type="ARBA" id="ARBA00022692"/>
    </source>
</evidence>
<protein>
    <submittedName>
        <fullName evidence="7">Uncharacterized protein</fullName>
    </submittedName>
</protein>
<dbReference type="Gramene" id="Psat05G0669800-T1">
    <property type="protein sequence ID" value="KAI5411722.1"/>
    <property type="gene ID" value="KIW84_056698"/>
</dbReference>
<evidence type="ECO:0000313" key="8">
    <source>
        <dbReference type="Proteomes" id="UP001058974"/>
    </source>
</evidence>
<evidence type="ECO:0000256" key="1">
    <source>
        <dbReference type="ARBA" id="ARBA00004141"/>
    </source>
</evidence>
<feature type="transmembrane region" description="Helical" evidence="6">
    <location>
        <begin position="46"/>
        <end position="65"/>
    </location>
</feature>
<sequence>MRKAHKGCNKVTKINHTKKPNHKSQTCSSFYDSASIEGGARLGSDLVAFTLVFNFAAIVCQYLSFRVDVITGRDLAQICSDECIVINGTGVAQPNSSAWLCSHSVSCKSNYCKKKSFLIEPGIPPCNFVTKGNISRIASNHNPINSNQYHIRPSKAPQTASTSNIHQPAPGNPFKHQAEFSIQIEALSQT</sequence>
<proteinExistence type="inferred from homology"/>
<dbReference type="EMBL" id="JAMSHJ010000005">
    <property type="protein sequence ID" value="KAI5411722.1"/>
    <property type="molecule type" value="Genomic_DNA"/>
</dbReference>
<reference evidence="7 8" key="1">
    <citation type="journal article" date="2022" name="Nat. Genet.">
        <title>Improved pea reference genome and pan-genome highlight genomic features and evolutionary characteristics.</title>
        <authorList>
            <person name="Yang T."/>
            <person name="Liu R."/>
            <person name="Luo Y."/>
            <person name="Hu S."/>
            <person name="Wang D."/>
            <person name="Wang C."/>
            <person name="Pandey M.K."/>
            <person name="Ge S."/>
            <person name="Xu Q."/>
            <person name="Li N."/>
            <person name="Li G."/>
            <person name="Huang Y."/>
            <person name="Saxena R.K."/>
            <person name="Ji Y."/>
            <person name="Li M."/>
            <person name="Yan X."/>
            <person name="He Y."/>
            <person name="Liu Y."/>
            <person name="Wang X."/>
            <person name="Xiang C."/>
            <person name="Varshney R.K."/>
            <person name="Ding H."/>
            <person name="Gao S."/>
            <person name="Zong X."/>
        </authorList>
    </citation>
    <scope>NUCLEOTIDE SEQUENCE [LARGE SCALE GENOMIC DNA]</scope>
    <source>
        <strain evidence="7 8">cv. Zhongwan 6</strain>
    </source>
</reference>
<accession>A0A9D4X1M9</accession>
<evidence type="ECO:0000256" key="6">
    <source>
        <dbReference type="SAM" id="Phobius"/>
    </source>
</evidence>
<keyword evidence="8" id="KW-1185">Reference proteome</keyword>
<dbReference type="InterPro" id="IPR001046">
    <property type="entry name" value="NRAMP_fam"/>
</dbReference>
<keyword evidence="5 6" id="KW-0472">Membrane</keyword>
<comment type="caution">
    <text evidence="7">The sequence shown here is derived from an EMBL/GenBank/DDBJ whole genome shotgun (WGS) entry which is preliminary data.</text>
</comment>
<gene>
    <name evidence="7" type="ORF">KIW84_056698</name>
</gene>
<dbReference type="Pfam" id="PF01566">
    <property type="entry name" value="Nramp"/>
    <property type="match status" value="1"/>
</dbReference>
<dbReference type="GO" id="GO:0046873">
    <property type="term" value="F:metal ion transmembrane transporter activity"/>
    <property type="evidence" value="ECO:0007669"/>
    <property type="project" value="InterPro"/>
</dbReference>
<evidence type="ECO:0000313" key="7">
    <source>
        <dbReference type="EMBL" id="KAI5411722.1"/>
    </source>
</evidence>
<dbReference type="Proteomes" id="UP001058974">
    <property type="component" value="Chromosome 5"/>
</dbReference>
<name>A0A9D4X1M9_PEA</name>
<evidence type="ECO:0000256" key="2">
    <source>
        <dbReference type="ARBA" id="ARBA00009965"/>
    </source>
</evidence>